<feature type="region of interest" description="Disordered" evidence="1">
    <location>
        <begin position="1"/>
        <end position="20"/>
    </location>
</feature>
<evidence type="ECO:0000313" key="4">
    <source>
        <dbReference type="Proteomes" id="UP000295414"/>
    </source>
</evidence>
<reference evidence="3 4" key="1">
    <citation type="submission" date="2019-03" db="EMBL/GenBank/DDBJ databases">
        <title>Genomic Encyclopedia of Type Strains, Phase IV (KMG-IV): sequencing the most valuable type-strain genomes for metagenomic binning, comparative biology and taxonomic classification.</title>
        <authorList>
            <person name="Goeker M."/>
        </authorList>
    </citation>
    <scope>NUCLEOTIDE SEQUENCE [LARGE SCALE GENOMIC DNA]</scope>
    <source>
        <strain evidence="3 4">DSM 13605</strain>
    </source>
</reference>
<accession>A0A4R3N870</accession>
<feature type="region of interest" description="Disordered" evidence="1">
    <location>
        <begin position="159"/>
        <end position="188"/>
    </location>
</feature>
<evidence type="ECO:0000313" key="3">
    <source>
        <dbReference type="EMBL" id="TCT25356.1"/>
    </source>
</evidence>
<dbReference type="AlphaFoldDB" id="A0A4R3N870"/>
<keyword evidence="2" id="KW-0812">Transmembrane</keyword>
<evidence type="ECO:0000256" key="2">
    <source>
        <dbReference type="SAM" id="Phobius"/>
    </source>
</evidence>
<keyword evidence="2" id="KW-0472">Membrane</keyword>
<dbReference type="RefSeq" id="WP_240311041.1">
    <property type="nucleotide sequence ID" value="NZ_MSZW01000027.1"/>
</dbReference>
<name>A0A4R3N870_9GAMM</name>
<evidence type="ECO:0008006" key="5">
    <source>
        <dbReference type="Google" id="ProtNLM"/>
    </source>
</evidence>
<proteinExistence type="predicted"/>
<keyword evidence="2" id="KW-1133">Transmembrane helix</keyword>
<gene>
    <name evidence="3" type="ORF">EDC34_102244</name>
</gene>
<dbReference type="EMBL" id="SMAP01000002">
    <property type="protein sequence ID" value="TCT25356.1"/>
    <property type="molecule type" value="Genomic_DNA"/>
</dbReference>
<keyword evidence="4" id="KW-1185">Reference proteome</keyword>
<comment type="caution">
    <text evidence="3">The sequence shown here is derived from an EMBL/GenBank/DDBJ whole genome shotgun (WGS) entry which is preliminary data.</text>
</comment>
<protein>
    <recommendedName>
        <fullName evidence="5">Membrane protein YqjE</fullName>
    </recommendedName>
</protein>
<feature type="transmembrane region" description="Helical" evidence="2">
    <location>
        <begin position="72"/>
        <end position="97"/>
    </location>
</feature>
<evidence type="ECO:0000256" key="1">
    <source>
        <dbReference type="SAM" id="MobiDB-lite"/>
    </source>
</evidence>
<sequence length="188" mass="19017">MATGEPRQAAGEGAGTGQADAHAGTAAGVADSLRALGAEGRAGLRASRDALRALRLLVAADIALARAALIRALVGVALAVIFGGSAWLLLMAALIAALQALGLSWLAALLVTALLSLAVTAVSARAAMRYFEHSSLRATRRQLARLGLGALDELEALLRRDAQEPPDTEATANADGEGDARPNGAPTP</sequence>
<dbReference type="Proteomes" id="UP000295414">
    <property type="component" value="Unassembled WGS sequence"/>
</dbReference>
<feature type="transmembrane region" description="Helical" evidence="2">
    <location>
        <begin position="103"/>
        <end position="127"/>
    </location>
</feature>
<organism evidence="3 4">
    <name type="scientific">Thermomonas haemolytica</name>
    <dbReference type="NCBI Taxonomy" id="141949"/>
    <lineage>
        <taxon>Bacteria</taxon>
        <taxon>Pseudomonadati</taxon>
        <taxon>Pseudomonadota</taxon>
        <taxon>Gammaproteobacteria</taxon>
        <taxon>Lysobacterales</taxon>
        <taxon>Lysobacteraceae</taxon>
        <taxon>Thermomonas</taxon>
    </lineage>
</organism>